<dbReference type="Pfam" id="PF14895">
    <property type="entry name" value="PPPI_inhib"/>
    <property type="match status" value="1"/>
</dbReference>
<evidence type="ECO:0000313" key="3">
    <source>
        <dbReference type="Proteomes" id="UP000688137"/>
    </source>
</evidence>
<organism evidence="2 3">
    <name type="scientific">Paramecium primaurelia</name>
    <dbReference type="NCBI Taxonomy" id="5886"/>
    <lineage>
        <taxon>Eukaryota</taxon>
        <taxon>Sar</taxon>
        <taxon>Alveolata</taxon>
        <taxon>Ciliophora</taxon>
        <taxon>Intramacronucleata</taxon>
        <taxon>Oligohymenophorea</taxon>
        <taxon>Peniculida</taxon>
        <taxon>Parameciidae</taxon>
        <taxon>Paramecium</taxon>
    </lineage>
</organism>
<dbReference type="OMA" id="QVEMWIQ"/>
<keyword evidence="3" id="KW-1185">Reference proteome</keyword>
<feature type="compositionally biased region" description="Basic and acidic residues" evidence="1">
    <location>
        <begin position="299"/>
        <end position="311"/>
    </location>
</feature>
<dbReference type="AlphaFoldDB" id="A0A8S1K4X9"/>
<dbReference type="EMBL" id="CAJJDM010000012">
    <property type="protein sequence ID" value="CAD8050408.1"/>
    <property type="molecule type" value="Genomic_DNA"/>
</dbReference>
<dbReference type="InterPro" id="IPR026142">
    <property type="entry name" value="Pro_pase_1_reg_su_36"/>
</dbReference>
<evidence type="ECO:0000256" key="1">
    <source>
        <dbReference type="SAM" id="MobiDB-lite"/>
    </source>
</evidence>
<gene>
    <name evidence="2" type="ORF">PPRIM_AZ9-3.1.T0170041</name>
</gene>
<proteinExistence type="predicted"/>
<accession>A0A8S1K4X9</accession>
<protein>
    <submittedName>
        <fullName evidence="2">Uncharacterized protein</fullName>
    </submittedName>
</protein>
<sequence>MLGQFHSKYEIDDLFRKIIEDKYELMQRTKADNPNLLLPKDFSKFITERLFMDFLLTIYDYCVELHKLEKKQAILDQQSKERSGLAPKLLSSETDKINCKLKEISEIYTKILLKKGSYNVIIKDQKFFETLIYFITQVLKEVFDKSDYKYIEEEINRIFRTNPFNLLKRKHINEKIEQRHYGARDLKGVKHDFNPDDDLSKNDLIQRILTRKGMPKSIDREMMVEKSNLKPFFIKSTRCAAIKARSPLIAIMFPSAKERLFQMENERKQMATKYTQKQRLVKDQVEMWIQDFENRQARVKSEHEHTLDKSKINKKGSQSFYQ</sequence>
<evidence type="ECO:0000313" key="2">
    <source>
        <dbReference type="EMBL" id="CAD8050408.1"/>
    </source>
</evidence>
<comment type="caution">
    <text evidence="2">The sequence shown here is derived from an EMBL/GenBank/DDBJ whole genome shotgun (WGS) entry which is preliminary data.</text>
</comment>
<reference evidence="2" key="1">
    <citation type="submission" date="2021-01" db="EMBL/GenBank/DDBJ databases">
        <authorList>
            <consortium name="Genoscope - CEA"/>
            <person name="William W."/>
        </authorList>
    </citation>
    <scope>NUCLEOTIDE SEQUENCE</scope>
</reference>
<dbReference type="Proteomes" id="UP000688137">
    <property type="component" value="Unassembled WGS sequence"/>
</dbReference>
<name>A0A8S1K4X9_PARPR</name>
<feature type="region of interest" description="Disordered" evidence="1">
    <location>
        <begin position="299"/>
        <end position="322"/>
    </location>
</feature>
<dbReference type="GO" id="GO:0019902">
    <property type="term" value="F:phosphatase binding"/>
    <property type="evidence" value="ECO:0007669"/>
    <property type="project" value="InterPro"/>
</dbReference>